<evidence type="ECO:0000313" key="7">
    <source>
        <dbReference type="EMBL" id="CAH2065030.1"/>
    </source>
</evidence>
<dbReference type="Pfam" id="PF05485">
    <property type="entry name" value="THAP"/>
    <property type="match status" value="1"/>
</dbReference>
<accession>A0ABN8IZ77</accession>
<keyword evidence="1" id="KW-0479">Metal-binding</keyword>
<organism evidence="7 8">
    <name type="scientific">Iphiclides podalirius</name>
    <name type="common">scarce swallowtail</name>
    <dbReference type="NCBI Taxonomy" id="110791"/>
    <lineage>
        <taxon>Eukaryota</taxon>
        <taxon>Metazoa</taxon>
        <taxon>Ecdysozoa</taxon>
        <taxon>Arthropoda</taxon>
        <taxon>Hexapoda</taxon>
        <taxon>Insecta</taxon>
        <taxon>Pterygota</taxon>
        <taxon>Neoptera</taxon>
        <taxon>Endopterygota</taxon>
        <taxon>Lepidoptera</taxon>
        <taxon>Glossata</taxon>
        <taxon>Ditrysia</taxon>
        <taxon>Papilionoidea</taxon>
        <taxon>Papilionidae</taxon>
        <taxon>Papilioninae</taxon>
        <taxon>Iphiclides</taxon>
    </lineage>
</organism>
<name>A0ABN8IZ77_9NEOP</name>
<dbReference type="EMBL" id="OW152842">
    <property type="protein sequence ID" value="CAH2065030.1"/>
    <property type="molecule type" value="Genomic_DNA"/>
</dbReference>
<feature type="domain" description="THAP-type" evidence="6">
    <location>
        <begin position="1"/>
        <end position="57"/>
    </location>
</feature>
<dbReference type="Proteomes" id="UP000837857">
    <property type="component" value="Chromosome 30"/>
</dbReference>
<feature type="non-terminal residue" evidence="7">
    <location>
        <position position="1"/>
    </location>
</feature>
<sequence>MTDRCKQWVKVVGKEDLVHLPIEKLHGLRYICGDHLKKRDFTKTKTRLKRKAIPSVGLTMEPLSDDLFEEFPLHVYRSSQDGPEMVACYHKQWLLVRKKLHHQSQLLRRQRLQLRRLRKRVETLEGRSREGNGKT</sequence>
<evidence type="ECO:0000256" key="3">
    <source>
        <dbReference type="ARBA" id="ARBA00022833"/>
    </source>
</evidence>
<gene>
    <name evidence="7" type="ORF">IPOD504_LOCUS13007</name>
</gene>
<keyword evidence="2 5" id="KW-0863">Zinc-finger</keyword>
<protein>
    <recommendedName>
        <fullName evidence="6">THAP-type domain-containing protein</fullName>
    </recommendedName>
</protein>
<evidence type="ECO:0000313" key="8">
    <source>
        <dbReference type="Proteomes" id="UP000837857"/>
    </source>
</evidence>
<reference evidence="7" key="1">
    <citation type="submission" date="2022-03" db="EMBL/GenBank/DDBJ databases">
        <authorList>
            <person name="Martin H S."/>
        </authorList>
    </citation>
    <scope>NUCLEOTIDE SEQUENCE</scope>
</reference>
<evidence type="ECO:0000256" key="5">
    <source>
        <dbReference type="PROSITE-ProRule" id="PRU00309"/>
    </source>
</evidence>
<dbReference type="InterPro" id="IPR006612">
    <property type="entry name" value="THAP_Znf"/>
</dbReference>
<dbReference type="PROSITE" id="PS50950">
    <property type="entry name" value="ZF_THAP"/>
    <property type="match status" value="1"/>
</dbReference>
<evidence type="ECO:0000256" key="2">
    <source>
        <dbReference type="ARBA" id="ARBA00022771"/>
    </source>
</evidence>
<proteinExistence type="predicted"/>
<keyword evidence="8" id="KW-1185">Reference proteome</keyword>
<evidence type="ECO:0000256" key="4">
    <source>
        <dbReference type="ARBA" id="ARBA00023125"/>
    </source>
</evidence>
<evidence type="ECO:0000256" key="1">
    <source>
        <dbReference type="ARBA" id="ARBA00022723"/>
    </source>
</evidence>
<evidence type="ECO:0000259" key="6">
    <source>
        <dbReference type="PROSITE" id="PS50950"/>
    </source>
</evidence>
<keyword evidence="4 5" id="KW-0238">DNA-binding</keyword>
<keyword evidence="3" id="KW-0862">Zinc</keyword>